<dbReference type="EMBL" id="MKWS01000010">
    <property type="protein sequence ID" value="RVD76889.1"/>
    <property type="molecule type" value="Genomic_DNA"/>
</dbReference>
<dbReference type="Proteomes" id="UP000288002">
    <property type="component" value="Unassembled WGS sequence"/>
</dbReference>
<name>A0AA94JHG1_9PSED</name>
<dbReference type="Gene3D" id="2.60.270.50">
    <property type="match status" value="1"/>
</dbReference>
<proteinExistence type="predicted"/>
<comment type="caution">
    <text evidence="1">The sequence shown here is derived from an EMBL/GenBank/DDBJ whole genome shotgun (WGS) entry which is preliminary data.</text>
</comment>
<accession>A0AA94JHG1</accession>
<evidence type="ECO:0000313" key="1">
    <source>
        <dbReference type="EMBL" id="RVD76889.1"/>
    </source>
</evidence>
<organism evidence="1 2">
    <name type="scientific">Pseudomonas koreensis</name>
    <dbReference type="NCBI Taxonomy" id="198620"/>
    <lineage>
        <taxon>Bacteria</taxon>
        <taxon>Pseudomonadati</taxon>
        <taxon>Pseudomonadota</taxon>
        <taxon>Gammaproteobacteria</taxon>
        <taxon>Pseudomonadales</taxon>
        <taxon>Pseudomonadaceae</taxon>
        <taxon>Pseudomonas</taxon>
    </lineage>
</organism>
<protein>
    <submittedName>
        <fullName evidence="1">Aegerolysin</fullName>
    </submittedName>
</protein>
<gene>
    <name evidence="1" type="ORF">A9HBioS_3429</name>
</gene>
<reference evidence="1 2" key="1">
    <citation type="submission" date="2016-10" db="EMBL/GenBank/DDBJ databases">
        <title>Search of new enzymes for the oxidation of sulfur compounds.</title>
        <authorList>
            <person name="Novo A."/>
            <person name="Moreira I.S."/>
            <person name="Castro P.M."/>
        </authorList>
    </citation>
    <scope>NUCLEOTIDE SEQUENCE [LARGE SCALE GENOMIC DNA]</scope>
    <source>
        <strain evidence="1 2">A9</strain>
    </source>
</reference>
<dbReference type="AlphaFoldDB" id="A0AA94JHG1"/>
<sequence>MAKRSVDVYFENFLGTSLNLTQNSLKLDHGEWDTYPPQKILKITDNTPGKGYWKTESDGFATGTEALCSYAFYDAATDEICNINIHWDDPYVGANSYDITTDSDNVKVSYSGGDDNNATVTFRAERK</sequence>
<evidence type="ECO:0000313" key="2">
    <source>
        <dbReference type="Proteomes" id="UP000288002"/>
    </source>
</evidence>
<dbReference type="RefSeq" id="WP_127650596.1">
    <property type="nucleotide sequence ID" value="NZ_MKWS01000010.1"/>
</dbReference>